<keyword evidence="2" id="KW-1133">Transmembrane helix</keyword>
<reference evidence="3 4" key="1">
    <citation type="submission" date="2023-09" db="EMBL/GenBank/DDBJ databases">
        <title>Pangenome analysis of Batrachochytrium dendrobatidis and related Chytrids.</title>
        <authorList>
            <person name="Yacoub M.N."/>
            <person name="Stajich J.E."/>
            <person name="James T.Y."/>
        </authorList>
    </citation>
    <scope>NUCLEOTIDE SEQUENCE [LARGE SCALE GENOMIC DNA]</scope>
    <source>
        <strain evidence="3 4">JEL0888</strain>
    </source>
</reference>
<dbReference type="EMBL" id="JADGIZ020000127">
    <property type="protein sequence ID" value="KAL2911290.1"/>
    <property type="molecule type" value="Genomic_DNA"/>
</dbReference>
<evidence type="ECO:0000313" key="4">
    <source>
        <dbReference type="Proteomes" id="UP001527925"/>
    </source>
</evidence>
<feature type="compositionally biased region" description="Basic and acidic residues" evidence="1">
    <location>
        <begin position="24"/>
        <end position="44"/>
    </location>
</feature>
<dbReference type="Proteomes" id="UP001527925">
    <property type="component" value="Unassembled WGS sequence"/>
</dbReference>
<evidence type="ECO:0000256" key="2">
    <source>
        <dbReference type="SAM" id="Phobius"/>
    </source>
</evidence>
<keyword evidence="2" id="KW-0812">Transmembrane</keyword>
<feature type="region of interest" description="Disordered" evidence="1">
    <location>
        <begin position="276"/>
        <end position="360"/>
    </location>
</feature>
<protein>
    <submittedName>
        <fullName evidence="3">Uncharacterized protein</fullName>
    </submittedName>
</protein>
<feature type="transmembrane region" description="Helical" evidence="2">
    <location>
        <begin position="396"/>
        <end position="424"/>
    </location>
</feature>
<feature type="compositionally biased region" description="Low complexity" evidence="1">
    <location>
        <begin position="72"/>
        <end position="89"/>
    </location>
</feature>
<keyword evidence="2" id="KW-0472">Membrane</keyword>
<feature type="compositionally biased region" description="Low complexity" evidence="1">
    <location>
        <begin position="97"/>
        <end position="109"/>
    </location>
</feature>
<feature type="region of interest" description="Disordered" evidence="1">
    <location>
        <begin position="1"/>
        <end position="120"/>
    </location>
</feature>
<proteinExistence type="predicted"/>
<feature type="compositionally biased region" description="Low complexity" evidence="1">
    <location>
        <begin position="327"/>
        <end position="345"/>
    </location>
</feature>
<comment type="caution">
    <text evidence="3">The sequence shown here is derived from an EMBL/GenBank/DDBJ whole genome shotgun (WGS) entry which is preliminary data.</text>
</comment>
<organism evidence="3 4">
    <name type="scientific">Polyrhizophydium stewartii</name>
    <dbReference type="NCBI Taxonomy" id="2732419"/>
    <lineage>
        <taxon>Eukaryota</taxon>
        <taxon>Fungi</taxon>
        <taxon>Fungi incertae sedis</taxon>
        <taxon>Chytridiomycota</taxon>
        <taxon>Chytridiomycota incertae sedis</taxon>
        <taxon>Chytridiomycetes</taxon>
        <taxon>Rhizophydiales</taxon>
        <taxon>Rhizophydiales incertae sedis</taxon>
        <taxon>Polyrhizophydium</taxon>
    </lineage>
</organism>
<name>A0ABR4MVI5_9FUNG</name>
<gene>
    <name evidence="3" type="ORF">HK105_209247</name>
</gene>
<accession>A0ABR4MVI5</accession>
<evidence type="ECO:0000313" key="3">
    <source>
        <dbReference type="EMBL" id="KAL2911290.1"/>
    </source>
</evidence>
<sequence length="456" mass="46607">MGKKGQSKNKSSQKEPQAPAASHGAHDSHDVAKQADRAAGDEVVKAPVPDEVADHATFIAAQGPGAAESDVAEPTATDHAPAAAEPATTLSCESERASNAALAPAPAASTVSHGAGKGREISSGLAKSLDGCEGADAQLMVQVLAAVAQAEAVERADVAAGAAQAELDEAAALVALASAVQETAARDVPPPEDINHAPQTHVQAWAAEDRESQPAAQPTALPAAQPYAEAVDTDAERTVADADADAEGEALRSPVNPAALDRLDVGSDITEVAQAAATGTTSGGRSAPALAISTDSPVSPDSTTATTAAPSARTSPDLAKKRRASALSPTPKSPRSPTSPLSPKRAALAKPLDAASTSGSSITDFSDYVALLNRTAALAGPLQKKIMSRPLVYPPLAILVLMWSIPLCFLFGPMVLFFAVVYHVAPLRVKRVVRVAASAVERKMLRMLDVRTPQKH</sequence>
<keyword evidence="4" id="KW-1185">Reference proteome</keyword>
<feature type="compositionally biased region" description="Low complexity" evidence="1">
    <location>
        <begin position="276"/>
        <end position="317"/>
    </location>
</feature>
<feature type="region of interest" description="Disordered" evidence="1">
    <location>
        <begin position="228"/>
        <end position="259"/>
    </location>
</feature>
<evidence type="ECO:0000256" key="1">
    <source>
        <dbReference type="SAM" id="MobiDB-lite"/>
    </source>
</evidence>